<dbReference type="PRINTS" id="PR00455">
    <property type="entry name" value="HTHTETR"/>
</dbReference>
<organism evidence="4 5">
    <name type="scientific">[Mycobacterium] nativiensis</name>
    <dbReference type="NCBI Taxonomy" id="2855503"/>
    <lineage>
        <taxon>Bacteria</taxon>
        <taxon>Bacillati</taxon>
        <taxon>Actinomycetota</taxon>
        <taxon>Actinomycetes</taxon>
        <taxon>Mycobacteriales</taxon>
        <taxon>Mycobacteriaceae</taxon>
        <taxon>Mycolicibacter</taxon>
    </lineage>
</organism>
<accession>A0ABU5Y232</accession>
<dbReference type="Pfam" id="PF00440">
    <property type="entry name" value="TetR_N"/>
    <property type="match status" value="1"/>
</dbReference>
<evidence type="ECO:0000259" key="3">
    <source>
        <dbReference type="PROSITE" id="PS50977"/>
    </source>
</evidence>
<evidence type="ECO:0000313" key="4">
    <source>
        <dbReference type="EMBL" id="MEB3034183.1"/>
    </source>
</evidence>
<dbReference type="PANTHER" id="PTHR30055">
    <property type="entry name" value="HTH-TYPE TRANSCRIPTIONAL REGULATOR RUTR"/>
    <property type="match status" value="1"/>
</dbReference>
<dbReference type="InterPro" id="IPR001647">
    <property type="entry name" value="HTH_TetR"/>
</dbReference>
<feature type="domain" description="HTH tetR-type" evidence="3">
    <location>
        <begin position="9"/>
        <end position="69"/>
    </location>
</feature>
<name>A0ABU5Y232_9MYCO</name>
<dbReference type="EMBL" id="JAYJJU010000028">
    <property type="protein sequence ID" value="MEB3034183.1"/>
    <property type="molecule type" value="Genomic_DNA"/>
</dbReference>
<gene>
    <name evidence="4" type="ORF">KV113_21835</name>
</gene>
<dbReference type="Pfam" id="PF17933">
    <property type="entry name" value="TetR_C_25"/>
    <property type="match status" value="1"/>
</dbReference>
<dbReference type="RefSeq" id="WP_224970954.1">
    <property type="nucleotide sequence ID" value="NZ_JAYJJU010000028.1"/>
</dbReference>
<dbReference type="InterPro" id="IPR050109">
    <property type="entry name" value="HTH-type_TetR-like_transc_reg"/>
</dbReference>
<dbReference type="Proteomes" id="UP001298593">
    <property type="component" value="Unassembled WGS sequence"/>
</dbReference>
<keyword evidence="1 2" id="KW-0238">DNA-binding</keyword>
<evidence type="ECO:0000256" key="1">
    <source>
        <dbReference type="ARBA" id="ARBA00023125"/>
    </source>
</evidence>
<sequence length="206" mass="21520">MHLPVTDDRTARARIRDEALRLFAERGPDGVTMRDIAAAAGVSPALLVRHYGSKDGLVEAVDEHVVATLEALLANITGAAGVTGLSESALSGLLDGLAAQLPSSSPIPSYLTRSLITGGQLGSALFRRLYEISRSALDTMVTAGTADTGGDPAVRAAFLLVNDLAVLTLRDRLTEVLGVDPLSPEGMKRWGAQVFAIYRGGLIADA</sequence>
<keyword evidence="5" id="KW-1185">Reference proteome</keyword>
<dbReference type="SUPFAM" id="SSF46689">
    <property type="entry name" value="Homeodomain-like"/>
    <property type="match status" value="1"/>
</dbReference>
<feature type="DNA-binding region" description="H-T-H motif" evidence="2">
    <location>
        <begin position="32"/>
        <end position="51"/>
    </location>
</feature>
<dbReference type="InterPro" id="IPR009057">
    <property type="entry name" value="Homeodomain-like_sf"/>
</dbReference>
<dbReference type="Gene3D" id="1.10.357.10">
    <property type="entry name" value="Tetracycline Repressor, domain 2"/>
    <property type="match status" value="1"/>
</dbReference>
<evidence type="ECO:0000256" key="2">
    <source>
        <dbReference type="PROSITE-ProRule" id="PRU00335"/>
    </source>
</evidence>
<dbReference type="PROSITE" id="PS50977">
    <property type="entry name" value="HTH_TETR_2"/>
    <property type="match status" value="1"/>
</dbReference>
<proteinExistence type="predicted"/>
<evidence type="ECO:0000313" key="5">
    <source>
        <dbReference type="Proteomes" id="UP001298593"/>
    </source>
</evidence>
<reference evidence="4 5" key="1">
    <citation type="submission" date="2023-12" db="EMBL/GenBank/DDBJ databases">
        <title>Description of new species of Mycobacterium terrae complex isolated from sewage at the Sao Paulo Zoological Park Foundation in Brazil.</title>
        <authorList>
            <person name="Romagnoli C.L."/>
            <person name="Conceicao E.C."/>
            <person name="Machado E."/>
            <person name="Barreto L.B.P.F."/>
            <person name="Sharma A."/>
            <person name="Silva N.M."/>
            <person name="Marques L.E."/>
            <person name="Juliana M.A."/>
            <person name="Lourenco M.C.S."/>
            <person name="Digiampietri L.A."/>
            <person name="Suffys P.N."/>
            <person name="Viana-Niero C."/>
        </authorList>
    </citation>
    <scope>NUCLEOTIDE SEQUENCE [LARGE SCALE GENOMIC DNA]</scope>
    <source>
        <strain evidence="4 5">MYC340</strain>
    </source>
</reference>
<comment type="caution">
    <text evidence="4">The sequence shown here is derived from an EMBL/GenBank/DDBJ whole genome shotgun (WGS) entry which is preliminary data.</text>
</comment>
<dbReference type="InterPro" id="IPR041484">
    <property type="entry name" value="TetR_C_25"/>
</dbReference>
<dbReference type="PANTHER" id="PTHR30055:SF146">
    <property type="entry name" value="HTH-TYPE TRANSCRIPTIONAL DUAL REGULATOR CECR"/>
    <property type="match status" value="1"/>
</dbReference>
<protein>
    <submittedName>
        <fullName evidence="4">TetR family transcriptional regulator</fullName>
    </submittedName>
</protein>